<proteinExistence type="predicted"/>
<organism evidence="1 2">
    <name type="scientific">Bradyrhizobium valentinum</name>
    <dbReference type="NCBI Taxonomy" id="1518501"/>
    <lineage>
        <taxon>Bacteria</taxon>
        <taxon>Pseudomonadati</taxon>
        <taxon>Pseudomonadota</taxon>
        <taxon>Alphaproteobacteria</taxon>
        <taxon>Hyphomicrobiales</taxon>
        <taxon>Nitrobacteraceae</taxon>
        <taxon>Bradyrhizobium</taxon>
    </lineage>
</organism>
<sequence length="143" mass="16565">MKRISADMIPEHFWQIRFDQNHDSNTPTLPSISESPNCQNFAYALLKHFGFEIFPFRSSNLWEDSSETYVVSDDLRPLDLLLFNRTQNPWGAHVALHLGEDHAIHLSKKQSEPVIWPLAQFLELAEYQTFIGAKRLRKIGVCP</sequence>
<dbReference type="STRING" id="1518501.CQ10_06360"/>
<dbReference type="RefSeq" id="WP_057849931.1">
    <property type="nucleotide sequence ID" value="NZ_LLXX01000050.1"/>
</dbReference>
<dbReference type="AlphaFoldDB" id="A0A0R3KJY3"/>
<accession>A0A0R3KJY3</accession>
<dbReference type="EMBL" id="LLXX01000050">
    <property type="protein sequence ID" value="KRR10588.1"/>
    <property type="molecule type" value="Genomic_DNA"/>
</dbReference>
<reference evidence="1 2" key="1">
    <citation type="submission" date="2014-03" db="EMBL/GenBank/DDBJ databases">
        <title>Bradyrhizobium valentinum sp. nov., isolated from effective nodules of Lupinus mariae-josephae, a lupine endemic of basic-lime soils in Eastern Spain.</title>
        <authorList>
            <person name="Duran D."/>
            <person name="Rey L."/>
            <person name="Navarro A."/>
            <person name="Busquets A."/>
            <person name="Imperial J."/>
            <person name="Ruiz-Argueso T."/>
        </authorList>
    </citation>
    <scope>NUCLEOTIDE SEQUENCE [LARGE SCALE GENOMIC DNA]</scope>
    <source>
        <strain evidence="1 2">LmjM3</strain>
    </source>
</reference>
<evidence type="ECO:0000313" key="1">
    <source>
        <dbReference type="EMBL" id="KRR10588.1"/>
    </source>
</evidence>
<evidence type="ECO:0008006" key="3">
    <source>
        <dbReference type="Google" id="ProtNLM"/>
    </source>
</evidence>
<dbReference type="Proteomes" id="UP000051913">
    <property type="component" value="Unassembled WGS sequence"/>
</dbReference>
<evidence type="ECO:0000313" key="2">
    <source>
        <dbReference type="Proteomes" id="UP000051913"/>
    </source>
</evidence>
<keyword evidence="2" id="KW-1185">Reference proteome</keyword>
<dbReference type="OrthoDB" id="3475409at2"/>
<gene>
    <name evidence="1" type="ORF">CP49_12495</name>
</gene>
<dbReference type="SUPFAM" id="SSF54001">
    <property type="entry name" value="Cysteine proteinases"/>
    <property type="match status" value="1"/>
</dbReference>
<comment type="caution">
    <text evidence="1">The sequence shown here is derived from an EMBL/GenBank/DDBJ whole genome shotgun (WGS) entry which is preliminary data.</text>
</comment>
<protein>
    <recommendedName>
        <fullName evidence="3">NlpC/P60 domain-containing protein</fullName>
    </recommendedName>
</protein>
<dbReference type="InterPro" id="IPR038765">
    <property type="entry name" value="Papain-like_cys_pep_sf"/>
</dbReference>
<name>A0A0R3KJY3_9BRAD</name>
<dbReference type="Gene3D" id="3.90.1720.10">
    <property type="entry name" value="endopeptidase domain like (from Nostoc punctiforme)"/>
    <property type="match status" value="1"/>
</dbReference>